<proteinExistence type="predicted"/>
<dbReference type="OrthoDB" id="9808049at2"/>
<protein>
    <submittedName>
        <fullName evidence="2">Copper chaperone CopZ</fullName>
    </submittedName>
</protein>
<dbReference type="SUPFAM" id="SSF55008">
    <property type="entry name" value="HMA, heavy metal-associated domain"/>
    <property type="match status" value="1"/>
</dbReference>
<organism evidence="2 3">
    <name type="scientific">Micromonospora narathiwatensis</name>
    <dbReference type="NCBI Taxonomy" id="299146"/>
    <lineage>
        <taxon>Bacteria</taxon>
        <taxon>Bacillati</taxon>
        <taxon>Actinomycetota</taxon>
        <taxon>Actinomycetes</taxon>
        <taxon>Micromonosporales</taxon>
        <taxon>Micromonosporaceae</taxon>
        <taxon>Micromonospora</taxon>
    </lineage>
</organism>
<evidence type="ECO:0000259" key="1">
    <source>
        <dbReference type="PROSITE" id="PS50846"/>
    </source>
</evidence>
<accession>A0A1A8ZBS8</accession>
<dbReference type="InterPro" id="IPR006121">
    <property type="entry name" value="HMA_dom"/>
</dbReference>
<evidence type="ECO:0000313" key="3">
    <source>
        <dbReference type="Proteomes" id="UP000198765"/>
    </source>
</evidence>
<gene>
    <name evidence="2" type="ORF">GA0070621_1201</name>
</gene>
<dbReference type="PATRIC" id="fig|299146.4.peg.1243"/>
<reference evidence="2 3" key="1">
    <citation type="submission" date="2016-06" db="EMBL/GenBank/DDBJ databases">
        <authorList>
            <person name="Kjaerup R.B."/>
            <person name="Dalgaard T.S."/>
            <person name="Juul-Madsen H.R."/>
        </authorList>
    </citation>
    <scope>NUCLEOTIDE SEQUENCE [LARGE SCALE GENOMIC DNA]</scope>
    <source>
        <strain evidence="2 3">DSM 45248</strain>
    </source>
</reference>
<dbReference type="Pfam" id="PF00403">
    <property type="entry name" value="HMA"/>
    <property type="match status" value="1"/>
</dbReference>
<evidence type="ECO:0000313" key="2">
    <source>
        <dbReference type="EMBL" id="SBT41321.1"/>
    </source>
</evidence>
<dbReference type="RefSeq" id="WP_091202065.1">
    <property type="nucleotide sequence ID" value="NZ_LT594324.1"/>
</dbReference>
<dbReference type="InterPro" id="IPR036163">
    <property type="entry name" value="HMA_dom_sf"/>
</dbReference>
<dbReference type="Gene3D" id="3.30.70.100">
    <property type="match status" value="1"/>
</dbReference>
<dbReference type="EMBL" id="LT594324">
    <property type="protein sequence ID" value="SBT41321.1"/>
    <property type="molecule type" value="Genomic_DNA"/>
</dbReference>
<dbReference type="PROSITE" id="PS50846">
    <property type="entry name" value="HMA_2"/>
    <property type="match status" value="1"/>
</dbReference>
<name>A0A1A8ZBS8_9ACTN</name>
<feature type="domain" description="HMA" evidence="1">
    <location>
        <begin position="2"/>
        <end position="65"/>
    </location>
</feature>
<keyword evidence="3" id="KW-1185">Reference proteome</keyword>
<dbReference type="GO" id="GO:0046872">
    <property type="term" value="F:metal ion binding"/>
    <property type="evidence" value="ECO:0007669"/>
    <property type="project" value="InterPro"/>
</dbReference>
<dbReference type="Proteomes" id="UP000198765">
    <property type="component" value="Chromosome I"/>
</dbReference>
<dbReference type="CDD" id="cd00371">
    <property type="entry name" value="HMA"/>
    <property type="match status" value="1"/>
</dbReference>
<dbReference type="AlphaFoldDB" id="A0A1A8ZBS8"/>
<sequence length="65" mass="6661">MHQLVLSVPNISCGRCVEAIQEEVGLVAGVHAVTVDLATRTVRVDGDADRAAVVAAIAEAGHQVA</sequence>